<dbReference type="RefSeq" id="WP_070114385.1">
    <property type="nucleotide sequence ID" value="NZ_LZYE01000370.1"/>
</dbReference>
<proteinExistence type="predicted"/>
<dbReference type="EMBL" id="LZYE01000370">
    <property type="protein sequence ID" value="OFC28705.1"/>
    <property type="molecule type" value="Genomic_DNA"/>
</dbReference>
<dbReference type="Proteomes" id="UP000175616">
    <property type="component" value="Unassembled WGS sequence"/>
</dbReference>
<evidence type="ECO:0000313" key="1">
    <source>
        <dbReference type="EMBL" id="OFC28705.1"/>
    </source>
</evidence>
<dbReference type="AlphaFoldDB" id="A0A1E7YIX4"/>
<organism evidence="1 2">
    <name type="scientific">Acidithiobacillus caldus</name>
    <dbReference type="NCBI Taxonomy" id="33059"/>
    <lineage>
        <taxon>Bacteria</taxon>
        <taxon>Pseudomonadati</taxon>
        <taxon>Pseudomonadota</taxon>
        <taxon>Acidithiobacillia</taxon>
        <taxon>Acidithiobacillales</taxon>
        <taxon>Acidithiobacillaceae</taxon>
        <taxon>Acidithiobacillus</taxon>
    </lineage>
</organism>
<evidence type="ECO:0000313" key="2">
    <source>
        <dbReference type="Proteomes" id="UP000175616"/>
    </source>
</evidence>
<reference evidence="1 2" key="1">
    <citation type="submission" date="2016-06" db="EMBL/GenBank/DDBJ databases">
        <title>Gene turnover analysis identifies the evolutionary adaptation of the extremophile Acidithiobacillus caldus.</title>
        <authorList>
            <person name="Zhang X."/>
        </authorList>
    </citation>
    <scope>NUCLEOTIDE SEQUENCE [LARGE SCALE GENOMIC DNA]</scope>
    <source>
        <strain evidence="1 2">DX</strain>
    </source>
</reference>
<gene>
    <name evidence="1" type="ORF">BAE27_15135</name>
</gene>
<comment type="caution">
    <text evidence="1">The sequence shown here is derived from an EMBL/GenBank/DDBJ whole genome shotgun (WGS) entry which is preliminary data.</text>
</comment>
<accession>A0A1E7YIX4</accession>
<sequence length="104" mass="11063">MGWPLAQECQLFWLFAAEWALLVAEVAFAEDAEAVAAAADWVTAVELVLALVDLAGAAEVVLLVVLEVGALSFLAQPVRAITPRASAAARRAYGPRCGVRELER</sequence>
<protein>
    <submittedName>
        <fullName evidence="1">Uncharacterized protein</fullName>
    </submittedName>
</protein>
<name>A0A1E7YIX4_9PROT</name>